<feature type="transmembrane region" description="Helical" evidence="6">
    <location>
        <begin position="122"/>
        <end position="138"/>
    </location>
</feature>
<comment type="subcellular location">
    <subcellularLocation>
        <location evidence="1">Cell membrane</location>
        <topology evidence="1">Multi-pass membrane protein</topology>
    </subcellularLocation>
</comment>
<dbReference type="PANTHER" id="PTHR42920">
    <property type="entry name" value="OS03G0707200 PROTEIN-RELATED"/>
    <property type="match status" value="1"/>
</dbReference>
<dbReference type="InterPro" id="IPR000620">
    <property type="entry name" value="EamA_dom"/>
</dbReference>
<keyword evidence="5 6" id="KW-0472">Membrane</keyword>
<feature type="transmembrane region" description="Helical" evidence="6">
    <location>
        <begin position="211"/>
        <end position="230"/>
    </location>
</feature>
<dbReference type="InterPro" id="IPR037185">
    <property type="entry name" value="EmrE-like"/>
</dbReference>
<evidence type="ECO:0000259" key="7">
    <source>
        <dbReference type="Pfam" id="PF00892"/>
    </source>
</evidence>
<accession>A0A7C9NDA2</accession>
<feature type="domain" description="EamA" evidence="7">
    <location>
        <begin position="149"/>
        <end position="283"/>
    </location>
</feature>
<feature type="transmembrane region" description="Helical" evidence="6">
    <location>
        <begin position="144"/>
        <end position="166"/>
    </location>
</feature>
<feature type="transmembrane region" description="Helical" evidence="6">
    <location>
        <begin position="35"/>
        <end position="56"/>
    </location>
</feature>
<dbReference type="GO" id="GO:0005886">
    <property type="term" value="C:plasma membrane"/>
    <property type="evidence" value="ECO:0007669"/>
    <property type="project" value="UniProtKB-SubCell"/>
</dbReference>
<dbReference type="Pfam" id="PF00892">
    <property type="entry name" value="EamA"/>
    <property type="match status" value="2"/>
</dbReference>
<dbReference type="AlphaFoldDB" id="A0A7C9NDA2"/>
<dbReference type="EMBL" id="QWKH01000079">
    <property type="protein sequence ID" value="NBI35148.1"/>
    <property type="molecule type" value="Genomic_DNA"/>
</dbReference>
<dbReference type="Gene3D" id="1.10.3730.20">
    <property type="match status" value="1"/>
</dbReference>
<sequence length="308" mass="32010">MQSNLKWPFVAFIVLETLIFGSGNAITKMAYDSITPLWCLAIRFGLASAVFALFFGKRMVRSLRAAKVRSWLPAAVCMALSYLCCNVALDFTTATNVGFLVALPVVFAPILSSLVNRTRYPLAFLPFQVVVVAGLLLLCGNGGSLVFGIGEVLALVSSVALAGALVFGKKGLAQLDAITIAGTQIGMAFALCLACAVAFEPIVDVAQVSPMAWGTIAFLALLSTCLTFFLQNVSLEKLPSTTVSLLLTGEPVFTALFSFLLLGETLSFVGLAGAALIVGAVVAATYVEGRQDAKAASAAPAPAAPVSA</sequence>
<feature type="transmembrane region" description="Helical" evidence="6">
    <location>
        <begin position="68"/>
        <end position="89"/>
    </location>
</feature>
<dbReference type="SUPFAM" id="SSF103481">
    <property type="entry name" value="Multidrug resistance efflux transporter EmrE"/>
    <property type="match status" value="2"/>
</dbReference>
<feature type="transmembrane region" description="Helical" evidence="6">
    <location>
        <begin position="242"/>
        <end position="262"/>
    </location>
</feature>
<feature type="transmembrane region" description="Helical" evidence="6">
    <location>
        <begin position="178"/>
        <end position="199"/>
    </location>
</feature>
<evidence type="ECO:0000256" key="2">
    <source>
        <dbReference type="ARBA" id="ARBA00022475"/>
    </source>
</evidence>
<reference evidence="8" key="1">
    <citation type="submission" date="2018-08" db="EMBL/GenBank/DDBJ databases">
        <title>Murine metabolic-syndrome-specific gut microbial biobank.</title>
        <authorList>
            <person name="Liu C."/>
        </authorList>
    </citation>
    <scope>NUCLEOTIDE SEQUENCE [LARGE SCALE GENOMIC DNA]</scope>
    <source>
        <strain evidence="8">Z82</strain>
    </source>
</reference>
<keyword evidence="2" id="KW-1003">Cell membrane</keyword>
<feature type="transmembrane region" description="Helical" evidence="6">
    <location>
        <begin position="95"/>
        <end position="115"/>
    </location>
</feature>
<protein>
    <submittedName>
        <fullName evidence="8">DMT family transporter</fullName>
    </submittedName>
</protein>
<name>A0A7C9NDA2_9BACT</name>
<organism evidence="8">
    <name type="scientific">Muribaculaceae bacterium Z82</name>
    <dbReference type="NCBI Taxonomy" id="2304548"/>
    <lineage>
        <taxon>Bacteria</taxon>
        <taxon>Pseudomonadati</taxon>
        <taxon>Bacteroidota</taxon>
        <taxon>Bacteroidia</taxon>
        <taxon>Bacteroidales</taxon>
        <taxon>Muribaculaceae</taxon>
    </lineage>
</organism>
<comment type="caution">
    <text evidence="8">The sequence shown here is derived from an EMBL/GenBank/DDBJ whole genome shotgun (WGS) entry which is preliminary data.</text>
</comment>
<dbReference type="InterPro" id="IPR051258">
    <property type="entry name" value="Diverse_Substrate_Transporter"/>
</dbReference>
<evidence type="ECO:0000256" key="6">
    <source>
        <dbReference type="SAM" id="Phobius"/>
    </source>
</evidence>
<feature type="domain" description="EamA" evidence="7">
    <location>
        <begin position="10"/>
        <end position="138"/>
    </location>
</feature>
<proteinExistence type="predicted"/>
<evidence type="ECO:0000256" key="1">
    <source>
        <dbReference type="ARBA" id="ARBA00004651"/>
    </source>
</evidence>
<feature type="transmembrane region" description="Helical" evidence="6">
    <location>
        <begin position="268"/>
        <end position="287"/>
    </location>
</feature>
<dbReference type="PANTHER" id="PTHR42920:SF5">
    <property type="entry name" value="EAMA DOMAIN-CONTAINING PROTEIN"/>
    <property type="match status" value="1"/>
</dbReference>
<evidence type="ECO:0000256" key="5">
    <source>
        <dbReference type="ARBA" id="ARBA00023136"/>
    </source>
</evidence>
<evidence type="ECO:0000313" key="8">
    <source>
        <dbReference type="EMBL" id="NBI35148.1"/>
    </source>
</evidence>
<keyword evidence="3 6" id="KW-0812">Transmembrane</keyword>
<keyword evidence="4 6" id="KW-1133">Transmembrane helix</keyword>
<evidence type="ECO:0000256" key="4">
    <source>
        <dbReference type="ARBA" id="ARBA00022989"/>
    </source>
</evidence>
<gene>
    <name evidence="8" type="ORF">D1639_08935</name>
</gene>
<evidence type="ECO:0000256" key="3">
    <source>
        <dbReference type="ARBA" id="ARBA00022692"/>
    </source>
</evidence>